<name>I1CQ75_RHIO9</name>
<keyword evidence="1" id="KW-0732">Signal</keyword>
<dbReference type="InParanoid" id="I1CQ75"/>
<evidence type="ECO:0000313" key="2">
    <source>
        <dbReference type="EMBL" id="EIE90605.1"/>
    </source>
</evidence>
<dbReference type="EMBL" id="CH476747">
    <property type="protein sequence ID" value="EIE90605.1"/>
    <property type="molecule type" value="Genomic_DNA"/>
</dbReference>
<dbReference type="RefSeq" id="XP_067526001.1">
    <property type="nucleotide sequence ID" value="XM_067669900.1"/>
</dbReference>
<sequence length="54" mass="5728">MRSVLVIFGLLSAFMFVSSLPLGPATLEERQGIDPGAFPVPDNFLDPNAPVVIA</sequence>
<feature type="signal peptide" evidence="1">
    <location>
        <begin position="1"/>
        <end position="19"/>
    </location>
</feature>
<protein>
    <submittedName>
        <fullName evidence="2">Uncharacterized protein</fullName>
    </submittedName>
</protein>
<gene>
    <name evidence="2" type="ORF">RO3G_15316</name>
</gene>
<evidence type="ECO:0000256" key="1">
    <source>
        <dbReference type="SAM" id="SignalP"/>
    </source>
</evidence>
<dbReference type="Proteomes" id="UP000009138">
    <property type="component" value="Unassembled WGS sequence"/>
</dbReference>
<feature type="chain" id="PRO_5003638080" evidence="1">
    <location>
        <begin position="20"/>
        <end position="54"/>
    </location>
</feature>
<dbReference type="OrthoDB" id="10382303at2759"/>
<proteinExistence type="predicted"/>
<dbReference type="AlphaFoldDB" id="I1CQ75"/>
<evidence type="ECO:0000313" key="3">
    <source>
        <dbReference type="Proteomes" id="UP000009138"/>
    </source>
</evidence>
<dbReference type="VEuPathDB" id="FungiDB:RO3G_15316"/>
<accession>I1CQ75</accession>
<dbReference type="GeneID" id="93622281"/>
<organism evidence="2 3">
    <name type="scientific">Rhizopus delemar (strain RA 99-880 / ATCC MYA-4621 / FGSC 9543 / NRRL 43880)</name>
    <name type="common">Mucormycosis agent</name>
    <name type="synonym">Rhizopus arrhizus var. delemar</name>
    <dbReference type="NCBI Taxonomy" id="246409"/>
    <lineage>
        <taxon>Eukaryota</taxon>
        <taxon>Fungi</taxon>
        <taxon>Fungi incertae sedis</taxon>
        <taxon>Mucoromycota</taxon>
        <taxon>Mucoromycotina</taxon>
        <taxon>Mucoromycetes</taxon>
        <taxon>Mucorales</taxon>
        <taxon>Mucorineae</taxon>
        <taxon>Rhizopodaceae</taxon>
        <taxon>Rhizopus</taxon>
    </lineage>
</organism>
<reference evidence="2 3" key="1">
    <citation type="journal article" date="2009" name="PLoS Genet.">
        <title>Genomic analysis of the basal lineage fungus Rhizopus oryzae reveals a whole-genome duplication.</title>
        <authorList>
            <person name="Ma L.-J."/>
            <person name="Ibrahim A.S."/>
            <person name="Skory C."/>
            <person name="Grabherr M.G."/>
            <person name="Burger G."/>
            <person name="Butler M."/>
            <person name="Elias M."/>
            <person name="Idnurm A."/>
            <person name="Lang B.F."/>
            <person name="Sone T."/>
            <person name="Abe A."/>
            <person name="Calvo S.E."/>
            <person name="Corrochano L.M."/>
            <person name="Engels R."/>
            <person name="Fu J."/>
            <person name="Hansberg W."/>
            <person name="Kim J.-M."/>
            <person name="Kodira C.D."/>
            <person name="Koehrsen M.J."/>
            <person name="Liu B."/>
            <person name="Miranda-Saavedra D."/>
            <person name="O'Leary S."/>
            <person name="Ortiz-Castellanos L."/>
            <person name="Poulter R."/>
            <person name="Rodriguez-Romero J."/>
            <person name="Ruiz-Herrera J."/>
            <person name="Shen Y.-Q."/>
            <person name="Zeng Q."/>
            <person name="Galagan J."/>
            <person name="Birren B.W."/>
            <person name="Cuomo C.A."/>
            <person name="Wickes B.L."/>
        </authorList>
    </citation>
    <scope>NUCLEOTIDE SEQUENCE [LARGE SCALE GENOMIC DNA]</scope>
    <source>
        <strain evidence="3">RA 99-880 / ATCC MYA-4621 / FGSC 9543 / NRRL 43880</strain>
    </source>
</reference>
<keyword evidence="3" id="KW-1185">Reference proteome</keyword>